<evidence type="ECO:0000313" key="4">
    <source>
        <dbReference type="EMBL" id="OEU85154.1"/>
    </source>
</evidence>
<accession>A0A1E7JFB0</accession>
<reference evidence="4 5" key="1">
    <citation type="journal article" date="2016" name="Front. Microbiol.">
        <title>Comparative Genomics Analysis of Streptomyces Species Reveals Their Adaptation to the Marine Environment and Their Diversity at the Genomic Level.</title>
        <authorList>
            <person name="Tian X."/>
            <person name="Zhang Z."/>
            <person name="Yang T."/>
            <person name="Chen M."/>
            <person name="Li J."/>
            <person name="Chen F."/>
            <person name="Yang J."/>
            <person name="Li W."/>
            <person name="Zhang B."/>
            <person name="Zhang Z."/>
            <person name="Wu J."/>
            <person name="Zhang C."/>
            <person name="Long L."/>
            <person name="Xiao J."/>
        </authorList>
    </citation>
    <scope>NUCLEOTIDE SEQUENCE [LARGE SCALE GENOMIC DNA]</scope>
    <source>
        <strain evidence="4 5">SCSIO 10390</strain>
    </source>
</reference>
<comment type="similarity">
    <text evidence="1">Belongs to the enoyl-CoA hydratase/isomerase family.</text>
</comment>
<dbReference type="PANTHER" id="PTHR43841">
    <property type="entry name" value="3-HYDROXYACYL-THIOESTER DEHYDRATASE HTDX-RELATED"/>
    <property type="match status" value="1"/>
</dbReference>
<evidence type="ECO:0000256" key="2">
    <source>
        <dbReference type="SAM" id="MobiDB-lite"/>
    </source>
</evidence>
<dbReference type="OrthoDB" id="9774179at2"/>
<gene>
    <name evidence="4" type="ORF">AN215_21215</name>
</gene>
<evidence type="ECO:0000313" key="5">
    <source>
        <dbReference type="Proteomes" id="UP000176087"/>
    </source>
</evidence>
<dbReference type="PATRIC" id="fig|933944.6.peg.2448"/>
<dbReference type="Gene3D" id="3.10.129.10">
    <property type="entry name" value="Hotdog Thioesterase"/>
    <property type="match status" value="1"/>
</dbReference>
<dbReference type="SUPFAM" id="SSF54637">
    <property type="entry name" value="Thioesterase/thiol ester dehydrase-isomerase"/>
    <property type="match status" value="2"/>
</dbReference>
<dbReference type="AlphaFoldDB" id="A0A1E7JFB0"/>
<dbReference type="EMBL" id="LJGT01000041">
    <property type="protein sequence ID" value="OEU85154.1"/>
    <property type="molecule type" value="Genomic_DNA"/>
</dbReference>
<dbReference type="Pfam" id="PF01575">
    <property type="entry name" value="MaoC_dehydratas"/>
    <property type="match status" value="1"/>
</dbReference>
<sequence length="339" mass="36415">MTVHRLSAPPRLAVVLARGALASRSKRGPYEQARLPAVRLMLPDAVIDAGRLRAYSRVCGFGTGGDTAGQPPAGPQSAPAPASYPHVLGFPLAMQLMARPDFPFPVLGLVHTGVELTQHRALRPGDRPEISVYANGLAPHRRGSSFDVVTEARLDGRLVWHSRSTYLCRHRTAGAPGEPAREPGVQDGLRPGVRTGTRAEDPGQPPAPLPLREHWDLPSGLGRRYGRASGDRNPIHLHPLTAKLFGFPRHIAHGMWTFARSLAGTGAAAGGEQLTARAEFKAPVLLPSRVAYCLDEPTASAGGYRAPVRVHRFELRSGGDGNGERQRLHLSGEVTSERP</sequence>
<feature type="domain" description="MaoC-like" evidence="3">
    <location>
        <begin position="223"/>
        <end position="290"/>
    </location>
</feature>
<feature type="region of interest" description="Disordered" evidence="2">
    <location>
        <begin position="315"/>
        <end position="339"/>
    </location>
</feature>
<protein>
    <recommendedName>
        <fullName evidence="3">MaoC-like domain-containing protein</fullName>
    </recommendedName>
</protein>
<comment type="caution">
    <text evidence="4">The sequence shown here is derived from an EMBL/GenBank/DDBJ whole genome shotgun (WGS) entry which is preliminary data.</text>
</comment>
<dbReference type="Proteomes" id="UP000176087">
    <property type="component" value="Unassembled WGS sequence"/>
</dbReference>
<dbReference type="STRING" id="933944.AN215_21215"/>
<dbReference type="PANTHER" id="PTHR43841:SF1">
    <property type="entry name" value="3-HYDROXYACYL-THIOESTER DEHYDRATASE X"/>
    <property type="match status" value="1"/>
</dbReference>
<organism evidence="4 5">
    <name type="scientific">Streptomyces abyssalis</name>
    <dbReference type="NCBI Taxonomy" id="933944"/>
    <lineage>
        <taxon>Bacteria</taxon>
        <taxon>Bacillati</taxon>
        <taxon>Actinomycetota</taxon>
        <taxon>Actinomycetes</taxon>
        <taxon>Kitasatosporales</taxon>
        <taxon>Streptomycetaceae</taxon>
        <taxon>Streptomyces</taxon>
    </lineage>
</organism>
<name>A0A1E7JFB0_9ACTN</name>
<dbReference type="RefSeq" id="WP_070031223.1">
    <property type="nucleotide sequence ID" value="NZ_LJGT01000041.1"/>
</dbReference>
<evidence type="ECO:0000259" key="3">
    <source>
        <dbReference type="Pfam" id="PF01575"/>
    </source>
</evidence>
<feature type="region of interest" description="Disordered" evidence="2">
    <location>
        <begin position="172"/>
        <end position="214"/>
    </location>
</feature>
<dbReference type="InterPro" id="IPR002539">
    <property type="entry name" value="MaoC-like_dom"/>
</dbReference>
<keyword evidence="5" id="KW-1185">Reference proteome</keyword>
<evidence type="ECO:0000256" key="1">
    <source>
        <dbReference type="ARBA" id="ARBA00005254"/>
    </source>
</evidence>
<proteinExistence type="inferred from homology"/>
<feature type="compositionally biased region" description="Basic and acidic residues" evidence="2">
    <location>
        <begin position="315"/>
        <end position="327"/>
    </location>
</feature>
<dbReference type="InterPro" id="IPR029069">
    <property type="entry name" value="HotDog_dom_sf"/>
</dbReference>